<feature type="compositionally biased region" description="Polar residues" evidence="1">
    <location>
        <begin position="1533"/>
        <end position="1550"/>
    </location>
</feature>
<protein>
    <recommendedName>
        <fullName evidence="2">CUE domain-containing protein</fullName>
    </recommendedName>
</protein>
<dbReference type="PANTHER" id="PTHR47839:SF1">
    <property type="entry name" value="DOMAIN PROTEIN, PUTATIVE (AFU_ORTHOLOGUE AFUA_6G04830)-RELATED"/>
    <property type="match status" value="1"/>
</dbReference>
<feature type="compositionally biased region" description="Low complexity" evidence="1">
    <location>
        <begin position="1480"/>
        <end position="1494"/>
    </location>
</feature>
<dbReference type="OrthoDB" id="10031156at2759"/>
<dbReference type="InterPro" id="IPR058210">
    <property type="entry name" value="SACS/Nov_dom"/>
</dbReference>
<evidence type="ECO:0000313" key="3">
    <source>
        <dbReference type="EMBL" id="ORX61525.1"/>
    </source>
</evidence>
<sequence length="1753" mass="197294">MSKLNLERLRSNVLDSGGREEKVEVNQRHLIDKILARYSAEYVLYRELMQNADDALSTKIEIHFHSTETEKSKRYPDLSTTCNKITFKNNGIAFRPEDWERLKRIAEGNPDEQKIGAFGVGFYSLFSVCENPFVFSGAECMAFYFKGDQLFARRAPVPEDERDDWTVFLMDMREPLEMPALDHFAKFLTTSMGFTANLREISVYFDQHRIFSVRKQTEDPRPMPVDSRKVQTTSPSKMFTIAGADMRKIQLNAEIFQPPSIFAPLAGLLSSRPKPTITGDNDLPMERGSMFLRVVSADLNVQVSANIVREMERSTKKKPPKQTKFQLVYTNKEELDASENTMDVFRDLVPFPKQGRVFIGFPTHQTTGCCCHMAARFIPTVERESIDFADRYLSIWNKDLLSVGGLLCRIVYNDDMDQVESLYQGLVGDEQLVDKTKPLSEAKEMLEQRAAHTLLSFTFHPSTPSPIVSAVQQERFFQSSRIPLRIMTSHGVQPATVTRTLPDDGFTLASPRLSELINTFVKSIPTLSAVIELKCKDSIRKLQTAGLLEPLGMADVLKELDTRSLTSAEMVACLKWWIECNRQNPLIPQSTLQQLGSTRSKFFSAAVMTCSDDRLLQLSSAQWWVNPKVIALDMAVPDTTLPFAVSKAFLPQDLAQFFGLSELSILTWSKFIANDSQLQISPGFAEKVLSIVSRGYQHLSLSAQQELVTVFSSKTCIPTRYGMKLPGEAYFASVNLFDDLPTTHFQQPKHIHESMLTALGVRKHVDLQMIFDRLLSDGSWSHVELIKYLTTVKDTLSKLEVRRLQQTAIFTKEGEEPKTKTGKRPSGKLDDQGKPIMESVTKQVYVRYKASDLYIPTDTLRQLQLPLLDWKSLRWRASSDEAQFMRSLGLKSHPAFEDLLVIATPASNQNTALRQRALTYLIDQHEHYHSAYSASLSSIQHAFLPCRDGKTFVAPKDCFTNRDVALLGFQVLHDDLLGIKDRLCVAENPSTERLLIAFQQHLSTDATAMRPIFEFMATQMGRFDQAIWNRLRELKCIPAAAKSQGSKSASSMTLVTPSDCYFESSTESTLHKELFLYVDFGQVANAFLRSCGVKNEPTTLELASMLVKDPQRFWDLCGGGEGYLSILRQMAAQLHQLKSNAALFRALRTTACLVGTKRSHPSNINHPDDADGKDHAPGASEDRQDDEFVQYQLAVASDIFINDDTMGQHIFSPFSAPMEPLLEEFYAALGSDRLSNQIKESYSYRGVVDATDRSKNIMNMILQRTPIILYQMKHDYPQRSHEQRYDATYVRRNLKVIQAQDLRINRVFKHTGESNVQPVTACAEKSKFIIYVSHAGDIDYYDVANALCYLLFSRVRFNDAIIAERYLTASLTNLRRKGVPVDRILSIKKQVDPTATAAPPSLTASGQSTPAPSSGTATPATPPPLPKDALSSSQMDALAKRVQDVFGDCDRGYIRQLLAQQPDNHAERVIERLLHEDFPKQQQVQQKSQSDPQPEANASDSGRLLDRLWSWGKAKQPTLPLPEPVATQDDRSGTSAPAGQPSPTATITPNYTSSIKQNLKRAIHSCKPYTGQQMFSPPTINNVVESTQYCDATPGQNLRHIGKVKDIECYAHRDVHPDMVVVQYRQGLCDFASLVTTLAQVFDLKLNTLHLFYDAEGSTIAFNRSGSLFLNLRFYLALHTQGSQGAQDPAKVADALIYWFMTVCHELAHNFVAEHSSEHEFYFSSFAEVYMLRLLPHLSPSSTPLATKPDLLS</sequence>
<dbReference type="Pfam" id="PF12449">
    <property type="entry name" value="DUF3684"/>
    <property type="match status" value="1"/>
</dbReference>
<dbReference type="PANTHER" id="PTHR47839">
    <property type="entry name" value="DOMAIN PROTEIN, PUTATIVE (AFU_ORTHOLOGUE AFUA_6G04830)-RELATED"/>
    <property type="match status" value="1"/>
</dbReference>
<dbReference type="NCBIfam" id="NF047352">
    <property type="entry name" value="P_loop_sacsin"/>
    <property type="match status" value="1"/>
</dbReference>
<feature type="compositionally biased region" description="Low complexity" evidence="1">
    <location>
        <begin position="1395"/>
        <end position="1419"/>
    </location>
</feature>
<dbReference type="InterPro" id="IPR022155">
    <property type="entry name" value="DUF3684"/>
</dbReference>
<proteinExistence type="predicted"/>
<feature type="region of interest" description="Disordered" evidence="1">
    <location>
        <begin position="810"/>
        <end position="833"/>
    </location>
</feature>
<feature type="region of interest" description="Disordered" evidence="1">
    <location>
        <begin position="1480"/>
        <end position="1500"/>
    </location>
</feature>
<organism evidence="3 4">
    <name type="scientific">Hesseltinella vesiculosa</name>
    <dbReference type="NCBI Taxonomy" id="101127"/>
    <lineage>
        <taxon>Eukaryota</taxon>
        <taxon>Fungi</taxon>
        <taxon>Fungi incertae sedis</taxon>
        <taxon>Mucoromycota</taxon>
        <taxon>Mucoromycotina</taxon>
        <taxon>Mucoromycetes</taxon>
        <taxon>Mucorales</taxon>
        <taxon>Cunninghamellaceae</taxon>
        <taxon>Hesseltinella</taxon>
    </lineage>
</organism>
<dbReference type="GO" id="GO:0043130">
    <property type="term" value="F:ubiquitin binding"/>
    <property type="evidence" value="ECO:0007669"/>
    <property type="project" value="InterPro"/>
</dbReference>
<name>A0A1X2GU36_9FUNG</name>
<dbReference type="Gene3D" id="3.30.565.10">
    <property type="entry name" value="Histidine kinase-like ATPase, C-terminal domain"/>
    <property type="match status" value="1"/>
</dbReference>
<feature type="region of interest" description="Disordered" evidence="1">
    <location>
        <begin position="1158"/>
        <end position="1183"/>
    </location>
</feature>
<feature type="compositionally biased region" description="Basic and acidic residues" evidence="1">
    <location>
        <begin position="1166"/>
        <end position="1182"/>
    </location>
</feature>
<dbReference type="Pfam" id="PF25794">
    <property type="entry name" value="SACS"/>
    <property type="match status" value="1"/>
</dbReference>
<comment type="caution">
    <text evidence="3">The sequence shown here is derived from an EMBL/GenBank/DDBJ whole genome shotgun (WGS) entry which is preliminary data.</text>
</comment>
<evidence type="ECO:0000259" key="2">
    <source>
        <dbReference type="PROSITE" id="PS51140"/>
    </source>
</evidence>
<dbReference type="InterPro" id="IPR003892">
    <property type="entry name" value="CUE"/>
</dbReference>
<accession>A0A1X2GU36</accession>
<feature type="region of interest" description="Disordered" evidence="1">
    <location>
        <begin position="1515"/>
        <end position="1550"/>
    </location>
</feature>
<dbReference type="SUPFAM" id="SSF55874">
    <property type="entry name" value="ATPase domain of HSP90 chaperone/DNA topoisomerase II/histidine kinase"/>
    <property type="match status" value="1"/>
</dbReference>
<dbReference type="STRING" id="101127.A0A1X2GU36"/>
<evidence type="ECO:0000313" key="4">
    <source>
        <dbReference type="Proteomes" id="UP000242146"/>
    </source>
</evidence>
<gene>
    <name evidence="3" type="ORF">DM01DRAFT_1404308</name>
</gene>
<evidence type="ECO:0000256" key="1">
    <source>
        <dbReference type="SAM" id="MobiDB-lite"/>
    </source>
</evidence>
<feature type="domain" description="CUE" evidence="2">
    <location>
        <begin position="1434"/>
        <end position="1477"/>
    </location>
</feature>
<keyword evidence="4" id="KW-1185">Reference proteome</keyword>
<reference evidence="3 4" key="1">
    <citation type="submission" date="2016-07" db="EMBL/GenBank/DDBJ databases">
        <title>Pervasive Adenine N6-methylation of Active Genes in Fungi.</title>
        <authorList>
            <consortium name="DOE Joint Genome Institute"/>
            <person name="Mondo S.J."/>
            <person name="Dannebaum R.O."/>
            <person name="Kuo R.C."/>
            <person name="Labutti K."/>
            <person name="Haridas S."/>
            <person name="Kuo A."/>
            <person name="Salamov A."/>
            <person name="Ahrendt S.R."/>
            <person name="Lipzen A."/>
            <person name="Sullivan W."/>
            <person name="Andreopoulos W.B."/>
            <person name="Clum A."/>
            <person name="Lindquist E."/>
            <person name="Daum C."/>
            <person name="Ramamoorthy G.K."/>
            <person name="Gryganskyi A."/>
            <person name="Culley D."/>
            <person name="Magnuson J.K."/>
            <person name="James T.Y."/>
            <person name="O'Malley M.A."/>
            <person name="Stajich J.E."/>
            <person name="Spatafora J.W."/>
            <person name="Visel A."/>
            <person name="Grigoriev I.V."/>
        </authorList>
    </citation>
    <scope>NUCLEOTIDE SEQUENCE [LARGE SCALE GENOMIC DNA]</scope>
    <source>
        <strain evidence="3 4">NRRL 3301</strain>
    </source>
</reference>
<dbReference type="PROSITE" id="PS51140">
    <property type="entry name" value="CUE"/>
    <property type="match status" value="1"/>
</dbReference>
<dbReference type="InterPro" id="IPR036890">
    <property type="entry name" value="HATPase_C_sf"/>
</dbReference>
<feature type="region of interest" description="Disordered" evidence="1">
    <location>
        <begin position="1395"/>
        <end position="1434"/>
    </location>
</feature>
<dbReference type="EMBL" id="MCGT01000003">
    <property type="protein sequence ID" value="ORX61525.1"/>
    <property type="molecule type" value="Genomic_DNA"/>
</dbReference>
<dbReference type="Proteomes" id="UP000242146">
    <property type="component" value="Unassembled WGS sequence"/>
</dbReference>